<dbReference type="EC" id="2.3.1.-" evidence="2"/>
<protein>
    <recommendedName>
        <fullName evidence="2">RTX toxin-activating lysine-acyltransferase</fullName>
        <ecNumber evidence="2">2.3.1.-</ecNumber>
    </recommendedName>
</protein>
<keyword evidence="2" id="KW-0204">Cytolysis</keyword>
<accession>A0ABU8PS44</accession>
<dbReference type="Proteomes" id="UP001362100">
    <property type="component" value="Unassembled WGS sequence"/>
</dbReference>
<keyword evidence="2" id="KW-0012">Acyltransferase</keyword>
<evidence type="ECO:0000313" key="4">
    <source>
        <dbReference type="Proteomes" id="UP001362100"/>
    </source>
</evidence>
<evidence type="ECO:0000313" key="3">
    <source>
        <dbReference type="EMBL" id="MEJ5044784.1"/>
    </source>
</evidence>
<sequence>MEINGYRLIAPWLAADDTSEAEVLGMAVWLWMHSKRHRDAPLHTLPTLLLPPIKQQQYAIAVKEGRPQFYLGWAWLDAEAEQRYLTHASVMMQEQDWISGDRLWITDFIAPFGEIRDLLRLMYEVILPEHCFRWQDQQGNLRGQRVHFYHGKKVSESAAKQWQQAHPLSVALPEIG</sequence>
<keyword evidence="2" id="KW-0963">Cytoplasm</keyword>
<dbReference type="Pfam" id="PF02794">
    <property type="entry name" value="HlyC"/>
    <property type="match status" value="1"/>
</dbReference>
<keyword evidence="4" id="KW-1185">Reference proteome</keyword>
<dbReference type="EMBL" id="JBBGZW010000001">
    <property type="protein sequence ID" value="MEJ5044784.1"/>
    <property type="molecule type" value="Genomic_DNA"/>
</dbReference>
<comment type="caution">
    <text evidence="3">The sequence shown here is derived from an EMBL/GenBank/DDBJ whole genome shotgun (WGS) entry which is preliminary data.</text>
</comment>
<keyword evidence="2" id="KW-0808">Transferase</keyword>
<dbReference type="PRINTS" id="PR01489">
    <property type="entry name" value="RTXTOXINC"/>
</dbReference>
<dbReference type="InterPro" id="IPR003996">
    <property type="entry name" value="RTX_toxin-activating_protC_bac"/>
</dbReference>
<comment type="similarity">
    <text evidence="1 2">Belongs to the RTX toxin acyltransferase family.</text>
</comment>
<organism evidence="3 4">
    <name type="scientific">Pantoea nemavictus</name>
    <dbReference type="NCBI Taxonomy" id="2726955"/>
    <lineage>
        <taxon>Bacteria</taxon>
        <taxon>Pseudomonadati</taxon>
        <taxon>Pseudomonadota</taxon>
        <taxon>Gammaproteobacteria</taxon>
        <taxon>Enterobacterales</taxon>
        <taxon>Erwiniaceae</taxon>
        <taxon>Pantoea</taxon>
    </lineage>
</organism>
<dbReference type="RefSeq" id="WP_180822458.1">
    <property type="nucleotide sequence ID" value="NZ_JACAWY010000001.1"/>
</dbReference>
<comment type="function">
    <text evidence="2">Involved in fatty acylation of protoxin at internal lysine residues, thereby converting it to the active toxin.</text>
</comment>
<proteinExistence type="inferred from homology"/>
<gene>
    <name evidence="3" type="ORF">WH298_06095</name>
</gene>
<comment type="subcellular location">
    <subcellularLocation>
        <location evidence="2">Cytoplasm</location>
    </subcellularLocation>
</comment>
<name>A0ABU8PS44_9GAMM</name>
<reference evidence="3 4" key="1">
    <citation type="submission" date="2023-12" db="EMBL/GenBank/DDBJ databases">
        <title>Gut-associated functions are favored during microbiome assembly across C. elegans life.</title>
        <authorList>
            <person name="Zimmermann J."/>
        </authorList>
    </citation>
    <scope>NUCLEOTIDE SEQUENCE [LARGE SCALE GENOMIC DNA]</scope>
    <source>
        <strain evidence="3 4">BIGb0393</strain>
    </source>
</reference>
<evidence type="ECO:0000256" key="2">
    <source>
        <dbReference type="RuleBase" id="RU368102"/>
    </source>
</evidence>
<evidence type="ECO:0000256" key="1">
    <source>
        <dbReference type="ARBA" id="ARBA00005686"/>
    </source>
</evidence>